<reference evidence="1" key="1">
    <citation type="submission" date="2022-11" db="EMBL/GenBank/DDBJ databases">
        <title>Centuries of genome instability and evolution in soft-shell clam transmissible cancer (bioRxiv).</title>
        <authorList>
            <person name="Hart S.F.M."/>
            <person name="Yonemitsu M.A."/>
            <person name="Giersch R.M."/>
            <person name="Beal B.F."/>
            <person name="Arriagada G."/>
            <person name="Davis B.W."/>
            <person name="Ostrander E.A."/>
            <person name="Goff S.P."/>
            <person name="Metzger M.J."/>
        </authorList>
    </citation>
    <scope>NUCLEOTIDE SEQUENCE</scope>
    <source>
        <strain evidence="1">MELC-2E11</strain>
        <tissue evidence="1">Siphon/mantle</tissue>
    </source>
</reference>
<gene>
    <name evidence="1" type="ORF">MAR_003719</name>
</gene>
<organism evidence="1 2">
    <name type="scientific">Mya arenaria</name>
    <name type="common">Soft-shell clam</name>
    <dbReference type="NCBI Taxonomy" id="6604"/>
    <lineage>
        <taxon>Eukaryota</taxon>
        <taxon>Metazoa</taxon>
        <taxon>Spiralia</taxon>
        <taxon>Lophotrochozoa</taxon>
        <taxon>Mollusca</taxon>
        <taxon>Bivalvia</taxon>
        <taxon>Autobranchia</taxon>
        <taxon>Heteroconchia</taxon>
        <taxon>Euheterodonta</taxon>
        <taxon>Imparidentia</taxon>
        <taxon>Neoheterodontei</taxon>
        <taxon>Myida</taxon>
        <taxon>Myoidea</taxon>
        <taxon>Myidae</taxon>
        <taxon>Mya</taxon>
    </lineage>
</organism>
<accession>A0ABY7GB03</accession>
<name>A0ABY7GB03_MYAAR</name>
<proteinExistence type="predicted"/>
<dbReference type="EMBL" id="CP111027">
    <property type="protein sequence ID" value="WAR30151.1"/>
    <property type="molecule type" value="Genomic_DNA"/>
</dbReference>
<dbReference type="Proteomes" id="UP001164746">
    <property type="component" value="Chromosome 16"/>
</dbReference>
<evidence type="ECO:0000313" key="1">
    <source>
        <dbReference type="EMBL" id="WAR30151.1"/>
    </source>
</evidence>
<protein>
    <submittedName>
        <fullName evidence="1">Uncharacterized protein</fullName>
    </submittedName>
</protein>
<evidence type="ECO:0000313" key="2">
    <source>
        <dbReference type="Proteomes" id="UP001164746"/>
    </source>
</evidence>
<sequence>MAILHLTKRFRVEGKKILLVLEKQITVSAHENALEVIIYPEIQFSRGMETGETRQGNVAFLRQKYEKNDTKSCLEDESSG</sequence>
<keyword evidence="2" id="KW-1185">Reference proteome</keyword>